<dbReference type="PANTHER" id="PTHR46558:SF11">
    <property type="entry name" value="HTH-TYPE TRANSCRIPTIONAL REGULATOR XRE"/>
    <property type="match status" value="1"/>
</dbReference>
<keyword evidence="1" id="KW-0238">DNA-binding</keyword>
<dbReference type="GO" id="GO:0003677">
    <property type="term" value="F:DNA binding"/>
    <property type="evidence" value="ECO:0007669"/>
    <property type="project" value="UniProtKB-KW"/>
</dbReference>
<accession>A0A231VGC0</accession>
<evidence type="ECO:0000259" key="2">
    <source>
        <dbReference type="PROSITE" id="PS50943"/>
    </source>
</evidence>
<dbReference type="Proteomes" id="UP000215301">
    <property type="component" value="Unassembled WGS sequence"/>
</dbReference>
<dbReference type="InterPro" id="IPR001387">
    <property type="entry name" value="Cro/C1-type_HTH"/>
</dbReference>
<organism evidence="3 4">
    <name type="scientific">Thermoanaerobacterium thermosaccharolyticum</name>
    <name type="common">Clostridium thermosaccharolyticum</name>
    <dbReference type="NCBI Taxonomy" id="1517"/>
    <lineage>
        <taxon>Bacteria</taxon>
        <taxon>Bacillati</taxon>
        <taxon>Bacillota</taxon>
        <taxon>Clostridia</taxon>
        <taxon>Thermoanaerobacterales</taxon>
        <taxon>Thermoanaerobacteraceae</taxon>
        <taxon>Thermoanaerobacterium</taxon>
    </lineage>
</organism>
<dbReference type="PROSITE" id="PS50943">
    <property type="entry name" value="HTH_CROC1"/>
    <property type="match status" value="1"/>
</dbReference>
<evidence type="ECO:0000313" key="3">
    <source>
        <dbReference type="EMBL" id="OXT07233.1"/>
    </source>
</evidence>
<evidence type="ECO:0000313" key="4">
    <source>
        <dbReference type="Proteomes" id="UP000215301"/>
    </source>
</evidence>
<dbReference type="CDD" id="cd00093">
    <property type="entry name" value="HTH_XRE"/>
    <property type="match status" value="1"/>
</dbReference>
<dbReference type="InterPro" id="IPR010982">
    <property type="entry name" value="Lambda_DNA-bd_dom_sf"/>
</dbReference>
<comment type="caution">
    <text evidence="3">The sequence shown here is derived from an EMBL/GenBank/DDBJ whole genome shotgun (WGS) entry which is preliminary data.</text>
</comment>
<dbReference type="Gene3D" id="1.10.260.40">
    <property type="entry name" value="lambda repressor-like DNA-binding domains"/>
    <property type="match status" value="1"/>
</dbReference>
<dbReference type="SUPFAM" id="SSF47413">
    <property type="entry name" value="lambda repressor-like DNA-binding domains"/>
    <property type="match status" value="1"/>
</dbReference>
<dbReference type="AlphaFoldDB" id="A0A231VGC0"/>
<protein>
    <submittedName>
        <fullName evidence="3">Transcriptional regulator</fullName>
    </submittedName>
</protein>
<name>A0A231VGC0_THETR</name>
<dbReference type="Pfam" id="PF01381">
    <property type="entry name" value="HTH_3"/>
    <property type="match status" value="1"/>
</dbReference>
<dbReference type="EMBL" id="NKHD01000023">
    <property type="protein sequence ID" value="OXT07233.1"/>
    <property type="molecule type" value="Genomic_DNA"/>
</dbReference>
<proteinExistence type="predicted"/>
<gene>
    <name evidence="3" type="ORF">CE561_08520</name>
</gene>
<reference evidence="3 4" key="1">
    <citation type="submission" date="2017-06" db="EMBL/GenBank/DDBJ databases">
        <title>Isolation and characterization of a thermophilic and butanogenic Thermoanaerobacterium thermosaccharolyticum M5 capable of efficient degradation of hemicellulose.</title>
        <authorList>
            <person name="Xin F."/>
            <person name="Jiang Y."/>
        </authorList>
    </citation>
    <scope>NUCLEOTIDE SEQUENCE [LARGE SCALE GENOMIC DNA]</scope>
    <source>
        <strain evidence="3 4">M5</strain>
    </source>
</reference>
<dbReference type="RefSeq" id="WP_094045490.1">
    <property type="nucleotide sequence ID" value="NZ_NKHD01000023.1"/>
</dbReference>
<feature type="domain" description="HTH cro/C1-type" evidence="2">
    <location>
        <begin position="5"/>
        <end position="59"/>
    </location>
</feature>
<sequence>MRLRIRDLREDADYTQEEVASYLHCDQSLYSKYERNEREIPWKLLSELANLYDTSVDYLIGRTNIKTRYPKE</sequence>
<dbReference type="PANTHER" id="PTHR46558">
    <property type="entry name" value="TRACRIPTIONAL REGULATORY PROTEIN-RELATED-RELATED"/>
    <property type="match status" value="1"/>
</dbReference>
<dbReference type="SMART" id="SM00530">
    <property type="entry name" value="HTH_XRE"/>
    <property type="match status" value="1"/>
</dbReference>
<evidence type="ECO:0000256" key="1">
    <source>
        <dbReference type="ARBA" id="ARBA00023125"/>
    </source>
</evidence>